<gene>
    <name evidence="2" type="ORF">GMARGA_LOCUS27302</name>
</gene>
<dbReference type="PANTHER" id="PTHR47718:SF7">
    <property type="entry name" value="PROTEIN FAR1-RELATED SEQUENCE"/>
    <property type="match status" value="1"/>
</dbReference>
<organism evidence="2 3">
    <name type="scientific">Gigaspora margarita</name>
    <dbReference type="NCBI Taxonomy" id="4874"/>
    <lineage>
        <taxon>Eukaryota</taxon>
        <taxon>Fungi</taxon>
        <taxon>Fungi incertae sedis</taxon>
        <taxon>Mucoromycota</taxon>
        <taxon>Glomeromycotina</taxon>
        <taxon>Glomeromycetes</taxon>
        <taxon>Diversisporales</taxon>
        <taxon>Gigasporaceae</taxon>
        <taxon>Gigaspora</taxon>
    </lineage>
</organism>
<dbReference type="Proteomes" id="UP000789901">
    <property type="component" value="Unassembled WGS sequence"/>
</dbReference>
<feature type="non-terminal residue" evidence="2">
    <location>
        <position position="1"/>
    </location>
</feature>
<keyword evidence="3" id="KW-1185">Reference proteome</keyword>
<evidence type="ECO:0000259" key="1">
    <source>
        <dbReference type="Pfam" id="PF10551"/>
    </source>
</evidence>
<feature type="domain" description="MULE transposase" evidence="1">
    <location>
        <begin position="114"/>
        <end position="177"/>
    </location>
</feature>
<name>A0ABN7W7F9_GIGMA</name>
<dbReference type="PANTHER" id="PTHR47718">
    <property type="entry name" value="OS01G0519700 PROTEIN"/>
    <property type="match status" value="1"/>
</dbReference>
<evidence type="ECO:0000313" key="3">
    <source>
        <dbReference type="Proteomes" id="UP000789901"/>
    </source>
</evidence>
<dbReference type="EMBL" id="CAJVQB010033196">
    <property type="protein sequence ID" value="CAG8819415.1"/>
    <property type="molecule type" value="Genomic_DNA"/>
</dbReference>
<accession>A0ABN7W7F9</accession>
<reference evidence="2 3" key="1">
    <citation type="submission" date="2021-06" db="EMBL/GenBank/DDBJ databases">
        <authorList>
            <person name="Kallberg Y."/>
            <person name="Tangrot J."/>
            <person name="Rosling A."/>
        </authorList>
    </citation>
    <scope>NUCLEOTIDE SEQUENCE [LARGE SCALE GENOMIC DNA]</scope>
    <source>
        <strain evidence="2 3">120-4 pot B 10/14</strain>
    </source>
</reference>
<sequence>EDELVNNEHVEGEFIKSKYIQDKSLEDKTCKPMENEFKDVECLKVDLVKEKAVEFVQSEHIDVELVESEKNEDIEIDQDYFESNDEINTPVLGLEFEGLDFIKHYINQFIELVVEAQAFLSDETQESYEWVLQQTLDATSSKPRVIMTDMDPAMDAACQVIYKNFYHVHCIWHMSQNLSKWLKAKLESTNFKEFVCDFWKAQNSLKKNPSANKYLSNPIYSTQRSWAKLFICRIFTAGMQSTSRVESINAIIYKAVSSSSSILDVVQALELLGYQSCFEFEDQLDSNEYDSQMNYSNHAKVENIEDYYDLKQICLKELLKSISKESVKEVWQVVPYIAPNSYQYMLSSGQIKLSDRHVYDYNDIEDPIAHKSKGRPPYKRLKAFNEETNMASSSSSKAQYDNVDNDSETRCRCELYHNIIKLSS</sequence>
<proteinExistence type="predicted"/>
<dbReference type="InterPro" id="IPR018289">
    <property type="entry name" value="MULE_transposase_dom"/>
</dbReference>
<evidence type="ECO:0000313" key="2">
    <source>
        <dbReference type="EMBL" id="CAG8819415.1"/>
    </source>
</evidence>
<feature type="non-terminal residue" evidence="2">
    <location>
        <position position="424"/>
    </location>
</feature>
<protein>
    <submittedName>
        <fullName evidence="2">30893_t:CDS:1</fullName>
    </submittedName>
</protein>
<dbReference type="Pfam" id="PF10551">
    <property type="entry name" value="MULE"/>
    <property type="match status" value="1"/>
</dbReference>
<comment type="caution">
    <text evidence="2">The sequence shown here is derived from an EMBL/GenBank/DDBJ whole genome shotgun (WGS) entry which is preliminary data.</text>
</comment>